<dbReference type="PROSITE" id="PS50297">
    <property type="entry name" value="ANK_REP_REGION"/>
    <property type="match status" value="3"/>
</dbReference>
<organism evidence="5 6">
    <name type="scientific">Dictyocaulus viviparus</name>
    <name type="common">Bovine lungworm</name>
    <dbReference type="NCBI Taxonomy" id="29172"/>
    <lineage>
        <taxon>Eukaryota</taxon>
        <taxon>Metazoa</taxon>
        <taxon>Ecdysozoa</taxon>
        <taxon>Nematoda</taxon>
        <taxon>Chromadorea</taxon>
        <taxon>Rhabditida</taxon>
        <taxon>Rhabditina</taxon>
        <taxon>Rhabditomorpha</taxon>
        <taxon>Strongyloidea</taxon>
        <taxon>Metastrongylidae</taxon>
        <taxon>Dictyocaulus</taxon>
    </lineage>
</organism>
<dbReference type="InterPro" id="IPR036770">
    <property type="entry name" value="Ankyrin_rpt-contain_sf"/>
</dbReference>
<feature type="repeat" description="ANK" evidence="3">
    <location>
        <begin position="358"/>
        <end position="390"/>
    </location>
</feature>
<evidence type="ECO:0000313" key="5">
    <source>
        <dbReference type="EMBL" id="KJH47990.1"/>
    </source>
</evidence>
<evidence type="ECO:0000256" key="2">
    <source>
        <dbReference type="ARBA" id="ARBA00023043"/>
    </source>
</evidence>
<dbReference type="SMART" id="SM00248">
    <property type="entry name" value="ANK"/>
    <property type="match status" value="4"/>
</dbReference>
<dbReference type="STRING" id="29172.A0A0D8XTY9"/>
<feature type="repeat" description="ANK" evidence="3">
    <location>
        <begin position="324"/>
        <end position="346"/>
    </location>
</feature>
<dbReference type="Proteomes" id="UP000053766">
    <property type="component" value="Unassembled WGS sequence"/>
</dbReference>
<evidence type="ECO:0000313" key="6">
    <source>
        <dbReference type="Proteomes" id="UP000053766"/>
    </source>
</evidence>
<dbReference type="Gene3D" id="1.25.40.20">
    <property type="entry name" value="Ankyrin repeat-containing domain"/>
    <property type="match status" value="1"/>
</dbReference>
<keyword evidence="1" id="KW-0677">Repeat</keyword>
<dbReference type="AlphaFoldDB" id="A0A0D8XTY9"/>
<dbReference type="EMBL" id="KN716285">
    <property type="protein sequence ID" value="KJH47990.1"/>
    <property type="molecule type" value="Genomic_DNA"/>
</dbReference>
<feature type="repeat" description="ANK" evidence="3">
    <location>
        <begin position="291"/>
        <end position="323"/>
    </location>
</feature>
<reference evidence="5 6" key="1">
    <citation type="submission" date="2013-11" db="EMBL/GenBank/DDBJ databases">
        <title>Draft genome of the bovine lungworm Dictyocaulus viviparus.</title>
        <authorList>
            <person name="Mitreva M."/>
        </authorList>
    </citation>
    <scope>NUCLEOTIDE SEQUENCE [LARGE SCALE GENOMIC DNA]</scope>
    <source>
        <strain evidence="5 6">HannoverDv2000</strain>
    </source>
</reference>
<dbReference type="PANTHER" id="PTHR24171:SF11">
    <property type="entry name" value="26S PROTEASOME NON-ATPASE REGULATORY SUBUNIT 10"/>
    <property type="match status" value="1"/>
</dbReference>
<dbReference type="PANTHER" id="PTHR24171">
    <property type="entry name" value="ANKYRIN REPEAT DOMAIN-CONTAINING PROTEIN 39-RELATED"/>
    <property type="match status" value="1"/>
</dbReference>
<dbReference type="InterPro" id="IPR002110">
    <property type="entry name" value="Ankyrin_rpt"/>
</dbReference>
<keyword evidence="6" id="KW-1185">Reference proteome</keyword>
<dbReference type="SUPFAM" id="SSF48403">
    <property type="entry name" value="Ankyrin repeat"/>
    <property type="match status" value="1"/>
</dbReference>
<gene>
    <name evidence="5" type="ORF">DICVIV_05925</name>
</gene>
<keyword evidence="2 3" id="KW-0040">ANK repeat</keyword>
<sequence length="418" mass="46899">MTSFTDRTTLEAHVLHQEVVRESVRDERVLYEETREIKGLLTSLGRKINSLKELTARLTSRREQLKSRENIERHSKELDENRQQLRTATIYARKAIDESARISLLEGGSEENQDKARIIDEKSLKNDAAKSDCRCCYRKWDERVAHSEQTMDTLLHSSSVLAQTHAEFESHFGSNTTMEVDNEPVKMEVLLREYAELLRQSNDEGAKRMITRVEGILEATDDAGRSTPHFAAVGGCLPILKLSVLQDKMAADRPDMLGWTPLMIATSAGRVETVRYLLSLPEVNVNHRNENHQTALHYASSKNRKEITHLLLEAGAEVNAADRYGATPLHRAASQGHDGIVNMLLSQPKIHIDAKDSEGNTPLFLACEEGREDTAIALARKGADPLLKNKDEQCAFDAVQSSDLLLKVRNAVKQAQDT</sequence>
<feature type="coiled-coil region" evidence="4">
    <location>
        <begin position="48"/>
        <end position="88"/>
    </location>
</feature>
<name>A0A0D8XTY9_DICVI</name>
<evidence type="ECO:0000256" key="1">
    <source>
        <dbReference type="ARBA" id="ARBA00022737"/>
    </source>
</evidence>
<dbReference type="PROSITE" id="PS50088">
    <property type="entry name" value="ANK_REPEAT"/>
    <property type="match status" value="3"/>
</dbReference>
<dbReference type="OrthoDB" id="1577640at2759"/>
<dbReference type="Pfam" id="PF12796">
    <property type="entry name" value="Ank_2"/>
    <property type="match status" value="1"/>
</dbReference>
<dbReference type="PRINTS" id="PR01415">
    <property type="entry name" value="ANKYRIN"/>
</dbReference>
<proteinExistence type="predicted"/>
<dbReference type="Pfam" id="PF00023">
    <property type="entry name" value="Ank"/>
    <property type="match status" value="2"/>
</dbReference>
<keyword evidence="4" id="KW-0175">Coiled coil</keyword>
<protein>
    <submittedName>
        <fullName evidence="5">Ankyrin repeat protein</fullName>
    </submittedName>
</protein>
<reference evidence="6" key="2">
    <citation type="journal article" date="2016" name="Sci. Rep.">
        <title>Dictyocaulus viviparus genome, variome and transcriptome elucidate lungworm biology and support future intervention.</title>
        <authorList>
            <person name="McNulty S.N."/>
            <person name="Strube C."/>
            <person name="Rosa B.A."/>
            <person name="Martin J.C."/>
            <person name="Tyagi R."/>
            <person name="Choi Y.J."/>
            <person name="Wang Q."/>
            <person name="Hallsworth Pepin K."/>
            <person name="Zhang X."/>
            <person name="Ozersky P."/>
            <person name="Wilson R.K."/>
            <person name="Sternberg P.W."/>
            <person name="Gasser R.B."/>
            <person name="Mitreva M."/>
        </authorList>
    </citation>
    <scope>NUCLEOTIDE SEQUENCE [LARGE SCALE GENOMIC DNA]</scope>
    <source>
        <strain evidence="6">HannoverDv2000</strain>
    </source>
</reference>
<evidence type="ECO:0000256" key="3">
    <source>
        <dbReference type="PROSITE-ProRule" id="PRU00023"/>
    </source>
</evidence>
<evidence type="ECO:0000256" key="4">
    <source>
        <dbReference type="SAM" id="Coils"/>
    </source>
</evidence>
<accession>A0A0D8XTY9</accession>